<proteinExistence type="inferred from homology"/>
<evidence type="ECO:0000256" key="3">
    <source>
        <dbReference type="ARBA" id="ARBA00016197"/>
    </source>
</evidence>
<evidence type="ECO:0000256" key="2">
    <source>
        <dbReference type="ARBA" id="ARBA00005543"/>
    </source>
</evidence>
<keyword evidence="4" id="KW-0809">Transit peptide</keyword>
<sequence>MLVIQRPHISHYFNYTSGRWLINEAHQLKTRYINFNAPALQRIAGQLIESRCVRMDKMPEGLFNKVFALQMENGREILARVPNPNAGHAHYVVASEVATLDFLRTVLKIPVPRVLSWSSSPQQVNPVGAEYILMERVQGQQLSDVWDDMSEDQRFGLVKSLVEIERKLVNAKFTLHGSLYYRDTFPQGRSIAVPQTADQESRSKFVLGPTTQRSFWEDEDRGLETDKGPWETAQEYFAAIANREISRIRNAPDRSSDVTVPSGKARRRRDDHIQLLEQFLTVLPYILPPEETVPTLR</sequence>
<keyword evidence="9" id="KW-1185">Reference proteome</keyword>
<dbReference type="PANTHER" id="PTHR36091:SF1">
    <property type="entry name" value="ALTERED INHERITANCE OF MITOCHONDRIA PROTEIN 9, MITOCHONDRIAL"/>
    <property type="match status" value="1"/>
</dbReference>
<evidence type="ECO:0000256" key="4">
    <source>
        <dbReference type="ARBA" id="ARBA00022946"/>
    </source>
</evidence>
<dbReference type="GO" id="GO:0005739">
    <property type="term" value="C:mitochondrion"/>
    <property type="evidence" value="ECO:0007669"/>
    <property type="project" value="UniProtKB-SubCell"/>
</dbReference>
<name>A0A2V5HUD6_9EURO</name>
<dbReference type="InterPro" id="IPR051035">
    <property type="entry name" value="Mito_inheritance_9"/>
</dbReference>
<dbReference type="InterPro" id="IPR002575">
    <property type="entry name" value="Aminoglycoside_PTrfase"/>
</dbReference>
<dbReference type="SUPFAM" id="SSF56112">
    <property type="entry name" value="Protein kinase-like (PK-like)"/>
    <property type="match status" value="1"/>
</dbReference>
<protein>
    <recommendedName>
        <fullName evidence="3">Altered inheritance of mitochondria protein 9, mitochondrial</fullName>
    </recommendedName>
    <alternativeName>
        <fullName evidence="6">Found in mitochondrial proteome protein 29</fullName>
    </alternativeName>
</protein>
<evidence type="ECO:0000313" key="9">
    <source>
        <dbReference type="Proteomes" id="UP000248817"/>
    </source>
</evidence>
<evidence type="ECO:0000259" key="7">
    <source>
        <dbReference type="Pfam" id="PF01636"/>
    </source>
</evidence>
<comment type="subcellular location">
    <subcellularLocation>
        <location evidence="1">Mitochondrion</location>
    </subcellularLocation>
</comment>
<organism evidence="8 9">
    <name type="scientific">Aspergillus indologenus CBS 114.80</name>
    <dbReference type="NCBI Taxonomy" id="1450541"/>
    <lineage>
        <taxon>Eukaryota</taxon>
        <taxon>Fungi</taxon>
        <taxon>Dikarya</taxon>
        <taxon>Ascomycota</taxon>
        <taxon>Pezizomycotina</taxon>
        <taxon>Eurotiomycetes</taxon>
        <taxon>Eurotiomycetidae</taxon>
        <taxon>Eurotiales</taxon>
        <taxon>Aspergillaceae</taxon>
        <taxon>Aspergillus</taxon>
        <taxon>Aspergillus subgen. Circumdati</taxon>
    </lineage>
</organism>
<dbReference type="InterPro" id="IPR011009">
    <property type="entry name" value="Kinase-like_dom_sf"/>
</dbReference>
<evidence type="ECO:0000256" key="1">
    <source>
        <dbReference type="ARBA" id="ARBA00004173"/>
    </source>
</evidence>
<evidence type="ECO:0000313" key="8">
    <source>
        <dbReference type="EMBL" id="PYI25193.1"/>
    </source>
</evidence>
<dbReference type="Proteomes" id="UP000248817">
    <property type="component" value="Unassembled WGS sequence"/>
</dbReference>
<dbReference type="Pfam" id="PF01636">
    <property type="entry name" value="APH"/>
    <property type="match status" value="1"/>
</dbReference>
<evidence type="ECO:0000256" key="5">
    <source>
        <dbReference type="ARBA" id="ARBA00023128"/>
    </source>
</evidence>
<dbReference type="AlphaFoldDB" id="A0A2V5HUD6"/>
<dbReference type="PANTHER" id="PTHR36091">
    <property type="entry name" value="ALTERED INHERITANCE OF MITOCHONDRIA PROTEIN 9, MITOCHONDRIAL"/>
    <property type="match status" value="1"/>
</dbReference>
<dbReference type="EMBL" id="KZ825671">
    <property type="protein sequence ID" value="PYI25193.1"/>
    <property type="molecule type" value="Genomic_DNA"/>
</dbReference>
<feature type="domain" description="Aminoglycoside phosphotransferase" evidence="7">
    <location>
        <begin position="61"/>
        <end position="177"/>
    </location>
</feature>
<reference evidence="8 9" key="1">
    <citation type="submission" date="2018-02" db="EMBL/GenBank/DDBJ databases">
        <title>The genomes of Aspergillus section Nigri reveals drivers in fungal speciation.</title>
        <authorList>
            <consortium name="DOE Joint Genome Institute"/>
            <person name="Vesth T.C."/>
            <person name="Nybo J."/>
            <person name="Theobald S."/>
            <person name="Brandl J."/>
            <person name="Frisvad J.C."/>
            <person name="Nielsen K.F."/>
            <person name="Lyhne E.K."/>
            <person name="Kogle M.E."/>
            <person name="Kuo A."/>
            <person name="Riley R."/>
            <person name="Clum A."/>
            <person name="Nolan M."/>
            <person name="Lipzen A."/>
            <person name="Salamov A."/>
            <person name="Henrissat B."/>
            <person name="Wiebenga A."/>
            <person name="De vries R.P."/>
            <person name="Grigoriev I.V."/>
            <person name="Mortensen U.H."/>
            <person name="Andersen M.R."/>
            <person name="Baker S.E."/>
        </authorList>
    </citation>
    <scope>NUCLEOTIDE SEQUENCE [LARGE SCALE GENOMIC DNA]</scope>
    <source>
        <strain evidence="8 9">CBS 114.80</strain>
    </source>
</reference>
<accession>A0A2V5HUD6</accession>
<keyword evidence="5" id="KW-0496">Mitochondrion</keyword>
<comment type="similarity">
    <text evidence="2">Belongs to the AIM9 family.</text>
</comment>
<dbReference type="Gene3D" id="3.30.200.20">
    <property type="entry name" value="Phosphorylase Kinase, domain 1"/>
    <property type="match status" value="1"/>
</dbReference>
<gene>
    <name evidence="8" type="ORF">BP00DRAFT_491073</name>
</gene>
<evidence type="ECO:0000256" key="6">
    <source>
        <dbReference type="ARBA" id="ARBA00031849"/>
    </source>
</evidence>